<evidence type="ECO:0000313" key="2">
    <source>
        <dbReference type="EMBL" id="HIH10383.1"/>
    </source>
</evidence>
<evidence type="ECO:0000313" key="3">
    <source>
        <dbReference type="Proteomes" id="UP000565078"/>
    </source>
</evidence>
<gene>
    <name evidence="2" type="ORF">HA254_07005</name>
</gene>
<dbReference type="Proteomes" id="UP000565078">
    <property type="component" value="Unassembled WGS sequence"/>
</dbReference>
<protein>
    <submittedName>
        <fullName evidence="2">Uncharacterized protein</fullName>
    </submittedName>
</protein>
<sequence>MASRPEIGAYAFLAGAIIAIIGGLLTGFGQDGGALGGLADWIPLILIILGVIVGLLNIADREIDRFLIAAIALLALATTAGGLDVIPAVGPFLSGIVQNVAIFVAPAALITALTLISHLARD</sequence>
<keyword evidence="1" id="KW-0812">Transmembrane</keyword>
<accession>A0A7J4IXX1</accession>
<dbReference type="AlphaFoldDB" id="A0A7J4IXX1"/>
<feature type="transmembrane region" description="Helical" evidence="1">
    <location>
        <begin position="7"/>
        <end position="29"/>
    </location>
</feature>
<feature type="transmembrane region" description="Helical" evidence="1">
    <location>
        <begin position="41"/>
        <end position="59"/>
    </location>
</feature>
<name>A0A7J4IXX1_9ARCH</name>
<proteinExistence type="predicted"/>
<keyword evidence="1" id="KW-0472">Membrane</keyword>
<keyword evidence="1" id="KW-1133">Transmembrane helix</keyword>
<evidence type="ECO:0000256" key="1">
    <source>
        <dbReference type="SAM" id="Phobius"/>
    </source>
</evidence>
<dbReference type="EMBL" id="DUGC01000113">
    <property type="protein sequence ID" value="HIH10383.1"/>
    <property type="molecule type" value="Genomic_DNA"/>
</dbReference>
<comment type="caution">
    <text evidence="2">The sequence shown here is derived from an EMBL/GenBank/DDBJ whole genome shotgun (WGS) entry which is preliminary data.</text>
</comment>
<feature type="transmembrane region" description="Helical" evidence="1">
    <location>
        <begin position="96"/>
        <end position="116"/>
    </location>
</feature>
<organism evidence="2 3">
    <name type="scientific">Candidatus Iainarchaeum sp</name>
    <dbReference type="NCBI Taxonomy" id="3101447"/>
    <lineage>
        <taxon>Archaea</taxon>
        <taxon>Candidatus Iainarchaeota</taxon>
        <taxon>Candidatus Iainarchaeia</taxon>
        <taxon>Candidatus Iainarchaeales</taxon>
        <taxon>Candidatus Iainarchaeaceae</taxon>
        <taxon>Candidatus Iainarchaeum</taxon>
    </lineage>
</organism>
<reference evidence="3" key="1">
    <citation type="journal article" date="2020" name="bioRxiv">
        <title>A rank-normalized archaeal taxonomy based on genome phylogeny resolves widespread incomplete and uneven classifications.</title>
        <authorList>
            <person name="Rinke C."/>
            <person name="Chuvochina M."/>
            <person name="Mussig A.J."/>
            <person name="Chaumeil P.-A."/>
            <person name="Waite D.W."/>
            <person name="Whitman W.B."/>
            <person name="Parks D.H."/>
            <person name="Hugenholtz P."/>
        </authorList>
    </citation>
    <scope>NUCLEOTIDE SEQUENCE [LARGE SCALE GENOMIC DNA]</scope>
</reference>
<feature type="transmembrane region" description="Helical" evidence="1">
    <location>
        <begin position="66"/>
        <end position="90"/>
    </location>
</feature>